<keyword evidence="3" id="KW-1185">Reference proteome</keyword>
<name>A0ABU7EFM7_9TELE</name>
<proteinExistence type="predicted"/>
<feature type="region of interest" description="Disordered" evidence="1">
    <location>
        <begin position="1"/>
        <end position="31"/>
    </location>
</feature>
<evidence type="ECO:0000256" key="1">
    <source>
        <dbReference type="SAM" id="MobiDB-lite"/>
    </source>
</evidence>
<sequence length="203" mass="22710">MTRRGPSLHSHQSLPEQMGRHKLKEPLGTSPGETPQTIFLRFLGKLNQNEHACHLYCLTIVGGHFKLSFHFETGSEITLMCSTLLEKVSRAMLSLSKPSLVEACDVSITSYTQDHITSQVELDITTQDVTLVHPIYMCTLNTEPLLGGQYLLDRLAPLIDCHQDQLWVHVEVPKPLGTSSKPFFVTNHVASLEEPKEPLRPST</sequence>
<reference evidence="2 3" key="1">
    <citation type="submission" date="2021-06" db="EMBL/GenBank/DDBJ databases">
        <authorList>
            <person name="Palmer J.M."/>
        </authorList>
    </citation>
    <scope>NUCLEOTIDE SEQUENCE [LARGE SCALE GENOMIC DNA]</scope>
    <source>
        <strain evidence="2 3">CL_MEX2019</strain>
        <tissue evidence="2">Muscle</tissue>
    </source>
</reference>
<comment type="caution">
    <text evidence="2">The sequence shown here is derived from an EMBL/GenBank/DDBJ whole genome shotgun (WGS) entry which is preliminary data.</text>
</comment>
<gene>
    <name evidence="2" type="ORF">CHARACLAT_030788</name>
</gene>
<accession>A0ABU7EFM7</accession>
<organism evidence="2 3">
    <name type="scientific">Characodon lateralis</name>
    <dbReference type="NCBI Taxonomy" id="208331"/>
    <lineage>
        <taxon>Eukaryota</taxon>
        <taxon>Metazoa</taxon>
        <taxon>Chordata</taxon>
        <taxon>Craniata</taxon>
        <taxon>Vertebrata</taxon>
        <taxon>Euteleostomi</taxon>
        <taxon>Actinopterygii</taxon>
        <taxon>Neopterygii</taxon>
        <taxon>Teleostei</taxon>
        <taxon>Neoteleostei</taxon>
        <taxon>Acanthomorphata</taxon>
        <taxon>Ovalentaria</taxon>
        <taxon>Atherinomorphae</taxon>
        <taxon>Cyprinodontiformes</taxon>
        <taxon>Goodeidae</taxon>
        <taxon>Characodon</taxon>
    </lineage>
</organism>
<dbReference type="Proteomes" id="UP001352852">
    <property type="component" value="Unassembled WGS sequence"/>
</dbReference>
<evidence type="ECO:0000313" key="2">
    <source>
        <dbReference type="EMBL" id="MED6285595.1"/>
    </source>
</evidence>
<evidence type="ECO:0000313" key="3">
    <source>
        <dbReference type="Proteomes" id="UP001352852"/>
    </source>
</evidence>
<protein>
    <submittedName>
        <fullName evidence="2">Uncharacterized protein</fullName>
    </submittedName>
</protein>
<dbReference type="EMBL" id="JAHUTJ010053911">
    <property type="protein sequence ID" value="MED6285595.1"/>
    <property type="molecule type" value="Genomic_DNA"/>
</dbReference>